<dbReference type="Pfam" id="PF11876">
    <property type="entry name" value="TsiV"/>
    <property type="match status" value="1"/>
</dbReference>
<proteinExistence type="predicted"/>
<sequence>MSSSYPRIRVQAENGYTLAREALQLCFYISRPHHEIARDVLQCLELYRRAIGPQTLGRYASADGEWHDLDESGWDFIRKHLLEDGAGNTHLRDASRGKLYAFDYFGKPADAPILKHLPGAVCAATFKFPTEYLEERGPEQVRALALQLAALLPFSSGHAGLAVCGDLDLSGVMRRVLEYCLRYPGLDLQEDGYGAMHIGKRVRGPAWLTFLGQPALNELGGIAGLRSQLHSQGTTVEPLDSQRAVITLGTWPEAGDLEQGRTLPAYRELARVLEPWLYHEEKGLRGLPPDEAERWKRRFLD</sequence>
<keyword evidence="2" id="KW-1185">Reference proteome</keyword>
<gene>
    <name evidence="1" type="ORF">HG543_38450</name>
</gene>
<comment type="caution">
    <text evidence="1">The sequence shown here is derived from an EMBL/GenBank/DDBJ whole genome shotgun (WGS) entry which is preliminary data.</text>
</comment>
<organism evidence="1 2">
    <name type="scientific">Pyxidicoccus fallax</name>
    <dbReference type="NCBI Taxonomy" id="394095"/>
    <lineage>
        <taxon>Bacteria</taxon>
        <taxon>Pseudomonadati</taxon>
        <taxon>Myxococcota</taxon>
        <taxon>Myxococcia</taxon>
        <taxon>Myxococcales</taxon>
        <taxon>Cystobacterineae</taxon>
        <taxon>Myxococcaceae</taxon>
        <taxon>Pyxidicoccus</taxon>
    </lineage>
</organism>
<evidence type="ECO:0000313" key="1">
    <source>
        <dbReference type="EMBL" id="NMO20693.1"/>
    </source>
</evidence>
<dbReference type="AlphaFoldDB" id="A0A848LT63"/>
<dbReference type="EMBL" id="JABBJJ010000263">
    <property type="protein sequence ID" value="NMO20693.1"/>
    <property type="molecule type" value="Genomic_DNA"/>
</dbReference>
<accession>A0A848LT63</accession>
<reference evidence="1 2" key="1">
    <citation type="submission" date="2020-04" db="EMBL/GenBank/DDBJ databases">
        <title>Draft genome of Pyxidicoccus fallax type strain.</title>
        <authorList>
            <person name="Whitworth D.E."/>
        </authorList>
    </citation>
    <scope>NUCLEOTIDE SEQUENCE [LARGE SCALE GENOMIC DNA]</scope>
    <source>
        <strain evidence="1 2">DSM 14698</strain>
    </source>
</reference>
<protein>
    <submittedName>
        <fullName evidence="1">DUF3396 domain-containing protein</fullName>
    </submittedName>
</protein>
<dbReference type="InterPro" id="IPR021815">
    <property type="entry name" value="TsiV"/>
</dbReference>
<name>A0A848LT63_9BACT</name>
<dbReference type="Proteomes" id="UP000518300">
    <property type="component" value="Unassembled WGS sequence"/>
</dbReference>
<dbReference type="RefSeq" id="WP_169349907.1">
    <property type="nucleotide sequence ID" value="NZ_JABBJJ010000263.1"/>
</dbReference>
<evidence type="ECO:0000313" key="2">
    <source>
        <dbReference type="Proteomes" id="UP000518300"/>
    </source>
</evidence>